<evidence type="ECO:0000313" key="3">
    <source>
        <dbReference type="EMBL" id="KAF5180015.1"/>
    </source>
</evidence>
<dbReference type="Proteomes" id="UP000554482">
    <property type="component" value="Unassembled WGS sequence"/>
</dbReference>
<evidence type="ECO:0000256" key="1">
    <source>
        <dbReference type="SAM" id="MobiDB-lite"/>
    </source>
</evidence>
<protein>
    <recommendedName>
        <fullName evidence="2">No apical meristem-associated C-terminal domain-containing protein</fullName>
    </recommendedName>
</protein>
<reference evidence="3 4" key="1">
    <citation type="submission" date="2020-06" db="EMBL/GenBank/DDBJ databases">
        <title>Transcriptomic and genomic resources for Thalictrum thalictroides and T. hernandezii: Facilitating candidate gene discovery in an emerging model plant lineage.</title>
        <authorList>
            <person name="Arias T."/>
            <person name="Riano-Pachon D.M."/>
            <person name="Di Stilio V.S."/>
        </authorList>
    </citation>
    <scope>NUCLEOTIDE SEQUENCE [LARGE SCALE GENOMIC DNA]</scope>
    <source>
        <strain evidence="4">cv. WT478/WT964</strain>
        <tissue evidence="3">Leaves</tissue>
    </source>
</reference>
<feature type="region of interest" description="Disordered" evidence="1">
    <location>
        <begin position="1"/>
        <end position="22"/>
    </location>
</feature>
<name>A0A7J6V749_THATH</name>
<dbReference type="Pfam" id="PF14303">
    <property type="entry name" value="NAM-associated"/>
    <property type="match status" value="1"/>
</dbReference>
<dbReference type="InterPro" id="IPR029466">
    <property type="entry name" value="NAM-associated_C"/>
</dbReference>
<accession>A0A7J6V749</accession>
<gene>
    <name evidence="3" type="ORF">FRX31_030398</name>
</gene>
<comment type="caution">
    <text evidence="3">The sequence shown here is derived from an EMBL/GenBank/DDBJ whole genome shotgun (WGS) entry which is preliminary data.</text>
</comment>
<evidence type="ECO:0000259" key="2">
    <source>
        <dbReference type="Pfam" id="PF14303"/>
    </source>
</evidence>
<dbReference type="AlphaFoldDB" id="A0A7J6V749"/>
<dbReference type="EMBL" id="JABWDY010037983">
    <property type="protein sequence ID" value="KAF5180015.1"/>
    <property type="molecule type" value="Genomic_DNA"/>
</dbReference>
<keyword evidence="4" id="KW-1185">Reference proteome</keyword>
<organism evidence="3 4">
    <name type="scientific">Thalictrum thalictroides</name>
    <name type="common">Rue-anemone</name>
    <name type="synonym">Anemone thalictroides</name>
    <dbReference type="NCBI Taxonomy" id="46969"/>
    <lineage>
        <taxon>Eukaryota</taxon>
        <taxon>Viridiplantae</taxon>
        <taxon>Streptophyta</taxon>
        <taxon>Embryophyta</taxon>
        <taxon>Tracheophyta</taxon>
        <taxon>Spermatophyta</taxon>
        <taxon>Magnoliopsida</taxon>
        <taxon>Ranunculales</taxon>
        <taxon>Ranunculaceae</taxon>
        <taxon>Thalictroideae</taxon>
        <taxon>Thalictrum</taxon>
    </lineage>
</organism>
<feature type="region of interest" description="Disordered" evidence="1">
    <location>
        <begin position="37"/>
        <end position="72"/>
    </location>
</feature>
<feature type="compositionally biased region" description="Basic residues" evidence="1">
    <location>
        <begin position="49"/>
        <end position="61"/>
    </location>
</feature>
<feature type="domain" description="No apical meristem-associated C-terminal" evidence="2">
    <location>
        <begin position="29"/>
        <end position="151"/>
    </location>
</feature>
<proteinExistence type="predicted"/>
<sequence>MQKIHLSDDDDTTMLPYGPLIQTQAGTGAAPSVFLNIGSGPLPPERPGGRKIAKEKRKATRQKSASSEVSSARAEYAAQLTKVNETTVEELALKKWNIEWKMKMFMQMEEEKTRLAEEGRIEGESQFMMMDQSKIEEPMCKKYWMDMQKKIIERPHKQINDFSPQFSGFPPSAPDDCGSSGVFGPSGRPEGYGSGRGLGGYGPSGIWTWSLWA</sequence>
<evidence type="ECO:0000313" key="4">
    <source>
        <dbReference type="Proteomes" id="UP000554482"/>
    </source>
</evidence>